<comment type="caution">
    <text evidence="1">The sequence shown here is derived from an EMBL/GenBank/DDBJ whole genome shotgun (WGS) entry which is preliminary data.</text>
</comment>
<protein>
    <submittedName>
        <fullName evidence="1">Uncharacterized protein</fullName>
    </submittedName>
</protein>
<accession>A0A845AK43</accession>
<dbReference type="OrthoDB" id="7503582at2"/>
<reference evidence="1 2" key="1">
    <citation type="submission" date="2019-12" db="EMBL/GenBank/DDBJ databases">
        <title>Genomic-based taxomic classification of the family Erythrobacteraceae.</title>
        <authorList>
            <person name="Xu L."/>
        </authorList>
    </citation>
    <scope>NUCLEOTIDE SEQUENCE [LARGE SCALE GENOMIC DNA]</scope>
    <source>
        <strain evidence="1 2">KEMB 9005-328</strain>
    </source>
</reference>
<evidence type="ECO:0000313" key="2">
    <source>
        <dbReference type="Proteomes" id="UP000439780"/>
    </source>
</evidence>
<dbReference type="EMBL" id="WTYA01000011">
    <property type="protein sequence ID" value="MXP29819.1"/>
    <property type="molecule type" value="Genomic_DNA"/>
</dbReference>
<keyword evidence="2" id="KW-1185">Reference proteome</keyword>
<name>A0A845AK43_9SPHN</name>
<organism evidence="1 2">
    <name type="scientific">Qipengyuania algicida</name>
    <dbReference type="NCBI Taxonomy" id="1836209"/>
    <lineage>
        <taxon>Bacteria</taxon>
        <taxon>Pseudomonadati</taxon>
        <taxon>Pseudomonadota</taxon>
        <taxon>Alphaproteobacteria</taxon>
        <taxon>Sphingomonadales</taxon>
        <taxon>Erythrobacteraceae</taxon>
        <taxon>Qipengyuania</taxon>
    </lineage>
</organism>
<dbReference type="Proteomes" id="UP000439780">
    <property type="component" value="Unassembled WGS sequence"/>
</dbReference>
<dbReference type="RefSeq" id="WP_160754116.1">
    <property type="nucleotide sequence ID" value="NZ_WTYA01000011.1"/>
</dbReference>
<dbReference type="AlphaFoldDB" id="A0A845AK43"/>
<gene>
    <name evidence="1" type="ORF">GRI58_13475</name>
</gene>
<evidence type="ECO:0000313" key="1">
    <source>
        <dbReference type="EMBL" id="MXP29819.1"/>
    </source>
</evidence>
<sequence length="210" mass="24915">MRRHRIRVVGSLCRLYEEADAQATTFTIIPRHWEFTPDELMGVDPKALLRRLRADLYRAGAAKTKGWMFVYIHGEYDPNAKVYRLHVHGLCSNEMVPVLDRLRKKPNYKSVRTLPDGSWSPVYRRVWVRRKPLYDLPYPLTYLMQSFWPSRPIFINEAGQRRRVRDKRAIPEPFHSQVLLWLDQFELQDLALLIGLRVTRNGLQQTSSRR</sequence>
<proteinExistence type="predicted"/>